<dbReference type="Pfam" id="PF02397">
    <property type="entry name" value="Bac_transf"/>
    <property type="match status" value="1"/>
</dbReference>
<dbReference type="GO" id="GO:0000271">
    <property type="term" value="P:polysaccharide biosynthetic process"/>
    <property type="evidence" value="ECO:0007669"/>
    <property type="project" value="UniProtKB-KW"/>
</dbReference>
<dbReference type="KEGG" id="cak:Caul_4820"/>
<comment type="subcellular location">
    <subcellularLocation>
        <location evidence="1">Cell membrane</location>
    </subcellularLocation>
</comment>
<evidence type="ECO:0000256" key="3">
    <source>
        <dbReference type="ARBA" id="ARBA00022475"/>
    </source>
</evidence>
<feature type="transmembrane region" description="Helical" evidence="9">
    <location>
        <begin position="209"/>
        <end position="229"/>
    </location>
</feature>
<evidence type="ECO:0000256" key="6">
    <source>
        <dbReference type="ARBA" id="ARBA00022989"/>
    </source>
</evidence>
<dbReference type="InterPro" id="IPR003362">
    <property type="entry name" value="Bact_transf"/>
</dbReference>
<gene>
    <name evidence="11" type="ordered locus">Caul_4820</name>
</gene>
<feature type="domain" description="Bacterial sugar transferase" evidence="10">
    <location>
        <begin position="46"/>
        <end position="236"/>
    </location>
</feature>
<evidence type="ECO:0000256" key="2">
    <source>
        <dbReference type="ARBA" id="ARBA00006464"/>
    </source>
</evidence>
<accession>B0T456</accession>
<reference evidence="11" key="1">
    <citation type="submission" date="2008-01" db="EMBL/GenBank/DDBJ databases">
        <title>Complete sequence of chromosome of Caulobacter sp. K31.</title>
        <authorList>
            <consortium name="US DOE Joint Genome Institute"/>
            <person name="Copeland A."/>
            <person name="Lucas S."/>
            <person name="Lapidus A."/>
            <person name="Barry K."/>
            <person name="Glavina del Rio T."/>
            <person name="Dalin E."/>
            <person name="Tice H."/>
            <person name="Pitluck S."/>
            <person name="Bruce D."/>
            <person name="Goodwin L."/>
            <person name="Thompson L.S."/>
            <person name="Brettin T."/>
            <person name="Detter J.C."/>
            <person name="Han C."/>
            <person name="Schmutz J."/>
            <person name="Larimer F."/>
            <person name="Land M."/>
            <person name="Hauser L."/>
            <person name="Kyrpides N."/>
            <person name="Kim E."/>
            <person name="Stephens C."/>
            <person name="Richardson P."/>
        </authorList>
    </citation>
    <scope>NUCLEOTIDE SEQUENCE [LARGE SCALE GENOMIC DNA]</scope>
    <source>
        <strain evidence="11">K31</strain>
    </source>
</reference>
<keyword evidence="8" id="KW-0270">Exopolysaccharide synthesis</keyword>
<dbReference type="HOGENOM" id="CLU_024920_1_0_5"/>
<dbReference type="EMBL" id="CP000927">
    <property type="protein sequence ID" value="ABZ73940.1"/>
    <property type="molecule type" value="Genomic_DNA"/>
</dbReference>
<evidence type="ECO:0000256" key="4">
    <source>
        <dbReference type="ARBA" id="ARBA00022679"/>
    </source>
</evidence>
<keyword evidence="3" id="KW-1003">Cell membrane</keyword>
<dbReference type="eggNOG" id="COG2148">
    <property type="taxonomic scope" value="Bacteria"/>
</dbReference>
<name>B0T456_CAUSK</name>
<evidence type="ECO:0000256" key="7">
    <source>
        <dbReference type="ARBA" id="ARBA00023136"/>
    </source>
</evidence>
<dbReference type="GO" id="GO:0047360">
    <property type="term" value="F:undecaprenyl-phosphate galactose phosphotransferase activity"/>
    <property type="evidence" value="ECO:0007669"/>
    <property type="project" value="UniProtKB-EC"/>
</dbReference>
<dbReference type="PANTHER" id="PTHR30576:SF4">
    <property type="entry name" value="UNDECAPRENYL-PHOSPHATE GALACTOSE PHOSPHOTRANSFERASE"/>
    <property type="match status" value="1"/>
</dbReference>
<evidence type="ECO:0000313" key="11">
    <source>
        <dbReference type="EMBL" id="ABZ73940.1"/>
    </source>
</evidence>
<dbReference type="PANTHER" id="PTHR30576">
    <property type="entry name" value="COLANIC BIOSYNTHESIS UDP-GLUCOSE LIPID CARRIER TRANSFERASE"/>
    <property type="match status" value="1"/>
</dbReference>
<comment type="similarity">
    <text evidence="2">Belongs to the bacterial sugar transferase family.</text>
</comment>
<dbReference type="AlphaFoldDB" id="B0T456"/>
<evidence type="ECO:0000256" key="5">
    <source>
        <dbReference type="ARBA" id="ARBA00022692"/>
    </source>
</evidence>
<keyword evidence="5 9" id="KW-0812">Transmembrane</keyword>
<keyword evidence="6 9" id="KW-1133">Transmembrane helix</keyword>
<proteinExistence type="inferred from homology"/>
<dbReference type="EC" id="2.7.8.6" evidence="11"/>
<evidence type="ECO:0000256" key="1">
    <source>
        <dbReference type="ARBA" id="ARBA00004236"/>
    </source>
</evidence>
<evidence type="ECO:0000256" key="9">
    <source>
        <dbReference type="SAM" id="Phobius"/>
    </source>
</evidence>
<organism evidence="11">
    <name type="scientific">Caulobacter sp. (strain K31)</name>
    <dbReference type="NCBI Taxonomy" id="366602"/>
    <lineage>
        <taxon>Bacteria</taxon>
        <taxon>Pseudomonadati</taxon>
        <taxon>Pseudomonadota</taxon>
        <taxon>Alphaproteobacteria</taxon>
        <taxon>Caulobacterales</taxon>
        <taxon>Caulobacteraceae</taxon>
        <taxon>Caulobacter</taxon>
    </lineage>
</organism>
<dbReference type="GO" id="GO:0005886">
    <property type="term" value="C:plasma membrane"/>
    <property type="evidence" value="ECO:0007669"/>
    <property type="project" value="UniProtKB-SubCell"/>
</dbReference>
<dbReference type="STRING" id="366602.Caul_4820"/>
<evidence type="ECO:0000256" key="8">
    <source>
        <dbReference type="ARBA" id="ARBA00023169"/>
    </source>
</evidence>
<feature type="transmembrane region" description="Helical" evidence="9">
    <location>
        <begin position="50"/>
        <end position="73"/>
    </location>
</feature>
<keyword evidence="4 11" id="KW-0808">Transferase</keyword>
<keyword evidence="7 9" id="KW-0472">Membrane</keyword>
<protein>
    <submittedName>
        <fullName evidence="11">Undecaprenyl-phosphate galactose phosphotransferase</fullName>
        <ecNumber evidence="11">2.7.8.6</ecNumber>
    </submittedName>
</protein>
<evidence type="ECO:0000259" key="10">
    <source>
        <dbReference type="Pfam" id="PF02397"/>
    </source>
</evidence>
<sequence length="242" mass="27286">MLTSRFSGGEMFDSELVGRVSSDMVSARDPRSKGVLPRGQNGLIIRVLDILIASSALIFLAPMMLMVTFLVWVQDGGAPIYAQRRIGRGGVRFPCFKFRSMVVNADERLRDVLARDPAAREEWARDHKLRNDPRITRLGGFMRKSSIDELPQLMNVLRGEMSIVGPRPIVEAEAVRYGRRFASYCSVRPGLTGLWQVSGRNNTTYRRRVALDHVFATEVGLGLYLWIFLKTIPAVLLRRGSF</sequence>